<evidence type="ECO:0000313" key="3">
    <source>
        <dbReference type="Proteomes" id="UP000002668"/>
    </source>
</evidence>
<dbReference type="PANTHER" id="PTHR36453">
    <property type="entry name" value="SECRETED PROTEIN-RELATED"/>
    <property type="match status" value="1"/>
</dbReference>
<dbReference type="HOGENOM" id="CLU_013864_0_0_1"/>
<dbReference type="Gene3D" id="2.160.20.10">
    <property type="entry name" value="Single-stranded right-handed beta-helix, Pectin lyase-like"/>
    <property type="match status" value="2"/>
</dbReference>
<dbReference type="InterPro" id="IPR012334">
    <property type="entry name" value="Pectin_lyas_fold"/>
</dbReference>
<dbReference type="eggNOG" id="ENOG502S95X">
    <property type="taxonomic scope" value="Eukaryota"/>
</dbReference>
<dbReference type="SUPFAM" id="SSF51126">
    <property type="entry name" value="Pectin lyase-like"/>
    <property type="match status" value="1"/>
</dbReference>
<evidence type="ECO:0000313" key="2">
    <source>
        <dbReference type="EMBL" id="CBX93394.1"/>
    </source>
</evidence>
<dbReference type="STRING" id="985895.E4ZP25"/>
<evidence type="ECO:0008006" key="4">
    <source>
        <dbReference type="Google" id="ProtNLM"/>
    </source>
</evidence>
<dbReference type="OrthoDB" id="10025010at2759"/>
<accession>E4ZP25</accession>
<feature type="signal peptide" evidence="1">
    <location>
        <begin position="1"/>
        <end position="22"/>
    </location>
</feature>
<reference evidence="3" key="1">
    <citation type="journal article" date="2011" name="Nat. Commun.">
        <title>Effector diversification within compartments of the Leptosphaeria maculans genome affected by Repeat-Induced Point mutations.</title>
        <authorList>
            <person name="Rouxel T."/>
            <person name="Grandaubert J."/>
            <person name="Hane J.K."/>
            <person name="Hoede C."/>
            <person name="van de Wouw A.P."/>
            <person name="Couloux A."/>
            <person name="Dominguez V."/>
            <person name="Anthouard V."/>
            <person name="Bally P."/>
            <person name="Bourras S."/>
            <person name="Cozijnsen A.J."/>
            <person name="Ciuffetti L.M."/>
            <person name="Degrave A."/>
            <person name="Dilmaghani A."/>
            <person name="Duret L."/>
            <person name="Fudal I."/>
            <person name="Goodwin S.B."/>
            <person name="Gout L."/>
            <person name="Glaser N."/>
            <person name="Linglin J."/>
            <person name="Kema G.H.J."/>
            <person name="Lapalu N."/>
            <person name="Lawrence C.B."/>
            <person name="May K."/>
            <person name="Meyer M."/>
            <person name="Ollivier B."/>
            <person name="Poulain J."/>
            <person name="Schoch C.L."/>
            <person name="Simon A."/>
            <person name="Spatafora J.W."/>
            <person name="Stachowiak A."/>
            <person name="Turgeon B.G."/>
            <person name="Tyler B.M."/>
            <person name="Vincent D."/>
            <person name="Weissenbach J."/>
            <person name="Amselem J."/>
            <person name="Quesneville H."/>
            <person name="Oliver R.P."/>
            <person name="Wincker P."/>
            <person name="Balesdent M.-H."/>
            <person name="Howlett B.J."/>
        </authorList>
    </citation>
    <scope>NUCLEOTIDE SEQUENCE [LARGE SCALE GENOMIC DNA]</scope>
    <source>
        <strain evidence="3">JN3 / isolate v23.1.3 / race Av1-4-5-6-7-8</strain>
    </source>
</reference>
<protein>
    <recommendedName>
        <fullName evidence="4">Right handed beta helix domain-containing protein</fullName>
    </recommendedName>
</protein>
<dbReference type="GeneID" id="13287373"/>
<gene>
    <name evidence="2" type="ORF">LEMA_P042950.1</name>
</gene>
<organism evidence="3">
    <name type="scientific">Leptosphaeria maculans (strain JN3 / isolate v23.1.3 / race Av1-4-5-6-7-8)</name>
    <name type="common">Blackleg fungus</name>
    <name type="synonym">Phoma lingam</name>
    <dbReference type="NCBI Taxonomy" id="985895"/>
    <lineage>
        <taxon>Eukaryota</taxon>
        <taxon>Fungi</taxon>
        <taxon>Dikarya</taxon>
        <taxon>Ascomycota</taxon>
        <taxon>Pezizomycotina</taxon>
        <taxon>Dothideomycetes</taxon>
        <taxon>Pleosporomycetidae</taxon>
        <taxon>Pleosporales</taxon>
        <taxon>Pleosporineae</taxon>
        <taxon>Leptosphaeriaceae</taxon>
        <taxon>Plenodomus</taxon>
        <taxon>Plenodomus lingam/Leptosphaeria maculans species complex</taxon>
    </lineage>
</organism>
<name>E4ZP25_LEPMJ</name>
<feature type="chain" id="PRO_5003194353" description="Right handed beta helix domain-containing protein" evidence="1">
    <location>
        <begin position="23"/>
        <end position="938"/>
    </location>
</feature>
<dbReference type="RefSeq" id="XP_003836759.1">
    <property type="nucleotide sequence ID" value="XM_003836711.1"/>
</dbReference>
<dbReference type="Gene3D" id="2.60.120.200">
    <property type="match status" value="1"/>
</dbReference>
<keyword evidence="1" id="KW-0732">Signal</keyword>
<dbReference type="InParanoid" id="E4ZP25"/>
<dbReference type="PANTHER" id="PTHR36453:SF2">
    <property type="entry name" value="APPLE DOMAIN-CONTAINING PROTEIN"/>
    <property type="match status" value="1"/>
</dbReference>
<evidence type="ECO:0000256" key="1">
    <source>
        <dbReference type="SAM" id="SignalP"/>
    </source>
</evidence>
<dbReference type="VEuPathDB" id="FungiDB:LEMA_P042950.1"/>
<proteinExistence type="predicted"/>
<dbReference type="EMBL" id="FP929105">
    <property type="protein sequence ID" value="CBX93394.1"/>
    <property type="molecule type" value="Genomic_DNA"/>
</dbReference>
<dbReference type="InterPro" id="IPR011050">
    <property type="entry name" value="Pectin_lyase_fold/virulence"/>
</dbReference>
<dbReference type="AlphaFoldDB" id="E4ZP25"/>
<dbReference type="Proteomes" id="UP000002668">
    <property type="component" value="Genome"/>
</dbReference>
<keyword evidence="3" id="KW-1185">Reference proteome</keyword>
<dbReference type="OMA" id="HPWPAPW"/>
<sequence length="938" mass="100494">MRSKRALPLAFSLWSSIALVSAIDFYVSPSGSDSNDGSSGRPFQALPKAQQAVREAISSSLTEDVTVHLADGIYTLSEPLILTAADSGNNGHSVNWKADSTGATISGGLKLTNWTAGSDGIYSAPVPPGTKSRNLYVNGQAVNYARRKITRNDFTYDNEGMSWNNTAYDYLMSIRGIGNAEVRFLNSFTDRYAPIESASNQKLMMKQNSWANNIIGYDTVQSPFAEFGVWVQNSYDLFTDGGQFFLDTDANIIYYKPQNGEDMSQIDAHLGILEVLLAVGGTYDAPAHHIFFENINFAHSTWLRPGEGFGYVDQQTGGYIPGNITYPEFEASRQVWFQMPSAIQVSAANHIGFSGGRYTQLGAGGLGIGNDANAHQTGVGLGADRISITGGYFTQVMGNSITAGGNRPDAHHPSDARMLNAHISVQDNIFYNTSSLFTSTVPIFFTYVQNSDITHNDISFIPYSGICLGYGWGMQDAGGSQFYVNRGTYKYFEPYTTPTTSLNNSIHANLIHGYGYSKTDLAGIYTLSKSAFTTITENYAYDSLHYGLYTDEGSNSYTITGNNFLPEGNWYNPNQGAGMQTANNTLIDNFGARGRDFLNSPNGSGIWGNTFLRNYIVPNLSRANIAAARIAYRSGIEPSKRAGRSISHSVSLADGALSLEFLTGNGDVVLNLFNFDDAEFTGVQISVGSEFTAENVPTAVPANGVASATYKLAGSSCTPPRFSATVRYTNSRTGAAGSLEVSGTMPGSSPTLNSTYVASSTWPATFGQSCDVIGIRTAGRDAFDPYDEWAAVYRPASITGDGSITARVLSVDIVDPWTKAGIVMRNNLTANNGQPSTAAGYAAVFLTGSNGVSFQWDANGNGQLDGWSVVADIVAPVCLRLNVTGQSFSGYYANDCTNWRQIGSAATASGRGSSSDAGLLVSSHASFVNATALFSFEV</sequence>